<organism evidence="2 3">
    <name type="scientific">Phytophthora megakarya</name>
    <dbReference type="NCBI Taxonomy" id="4795"/>
    <lineage>
        <taxon>Eukaryota</taxon>
        <taxon>Sar</taxon>
        <taxon>Stramenopiles</taxon>
        <taxon>Oomycota</taxon>
        <taxon>Peronosporomycetes</taxon>
        <taxon>Peronosporales</taxon>
        <taxon>Peronosporaceae</taxon>
        <taxon>Phytophthora</taxon>
    </lineage>
</organism>
<feature type="region of interest" description="Disordered" evidence="1">
    <location>
        <begin position="227"/>
        <end position="247"/>
    </location>
</feature>
<dbReference type="AlphaFoldDB" id="A0A225WJU0"/>
<evidence type="ECO:0000313" key="3">
    <source>
        <dbReference type="Proteomes" id="UP000198211"/>
    </source>
</evidence>
<feature type="compositionally biased region" description="Basic residues" evidence="1">
    <location>
        <begin position="53"/>
        <end position="62"/>
    </location>
</feature>
<keyword evidence="3" id="KW-1185">Reference proteome</keyword>
<sequence length="267" mass="29420">MDLEEKPHTPPQAPSGAPADCDEGRALLEEARTARAERTSSTNIPSTTGVGSNKKKPKSGKKMLKDPDSDAEDHDERTWTEEELAQIFHKKNLFAFLLDDPVMPILRPTLIGELHGPTTPPTKTSRQLEAATQLLRTLNVSGIMPGSFSAGDLFALETTVIHRLETLLYKKLEPLVESVALPKTIKRTPVRSPEYQTRSSQYASAMSEAGSDTYDAWPVKRNDATRCQANAKPGRTSSESTPVVTPARSPEQMQAFFNAAMNRYLNE</sequence>
<evidence type="ECO:0000313" key="2">
    <source>
        <dbReference type="EMBL" id="OWZ17963.1"/>
    </source>
</evidence>
<gene>
    <name evidence="2" type="ORF">PHMEG_0008018</name>
</gene>
<comment type="caution">
    <text evidence="2">The sequence shown here is derived from an EMBL/GenBank/DDBJ whole genome shotgun (WGS) entry which is preliminary data.</text>
</comment>
<protein>
    <recommendedName>
        <fullName evidence="4">Eukaryotic/viral aspartic protease</fullName>
    </recommendedName>
</protein>
<dbReference type="OrthoDB" id="121604at2759"/>
<dbReference type="EMBL" id="NBNE01000663">
    <property type="protein sequence ID" value="OWZ17963.1"/>
    <property type="molecule type" value="Genomic_DNA"/>
</dbReference>
<feature type="compositionally biased region" description="Basic and acidic residues" evidence="1">
    <location>
        <begin position="22"/>
        <end position="38"/>
    </location>
</feature>
<evidence type="ECO:0008006" key="4">
    <source>
        <dbReference type="Google" id="ProtNLM"/>
    </source>
</evidence>
<feature type="region of interest" description="Disordered" evidence="1">
    <location>
        <begin position="1"/>
        <end position="77"/>
    </location>
</feature>
<accession>A0A225WJU0</accession>
<feature type="compositionally biased region" description="Basic and acidic residues" evidence="1">
    <location>
        <begin position="63"/>
        <end position="77"/>
    </location>
</feature>
<proteinExistence type="predicted"/>
<dbReference type="Proteomes" id="UP000198211">
    <property type="component" value="Unassembled WGS sequence"/>
</dbReference>
<evidence type="ECO:0000256" key="1">
    <source>
        <dbReference type="SAM" id="MobiDB-lite"/>
    </source>
</evidence>
<reference evidence="3" key="1">
    <citation type="submission" date="2017-03" db="EMBL/GenBank/DDBJ databases">
        <title>Phytopthora megakarya and P. palmivora, two closely related causual agents of cacao black pod achieved similar genome size and gene model numbers by different mechanisms.</title>
        <authorList>
            <person name="Ali S."/>
            <person name="Shao J."/>
            <person name="Larry D.J."/>
            <person name="Kronmiller B."/>
            <person name="Shen D."/>
            <person name="Strem M.D."/>
            <person name="Melnick R.L."/>
            <person name="Guiltinan M.J."/>
            <person name="Tyler B.M."/>
            <person name="Meinhardt L.W."/>
            <person name="Bailey B.A."/>
        </authorList>
    </citation>
    <scope>NUCLEOTIDE SEQUENCE [LARGE SCALE GENOMIC DNA]</scope>
    <source>
        <strain evidence="3">zdho120</strain>
    </source>
</reference>
<name>A0A225WJU0_9STRA</name>